<name>A0A7I4Y0M6_HAECO</name>
<sequence>MWPLRVLCFCVLLLVSAHAFEGYKPHLAYYRQSEPEVYLEENHPLLKRHVIEVKRKEALARARCFFNPITC</sequence>
<dbReference type="Proteomes" id="UP000025227">
    <property type="component" value="Unplaced"/>
</dbReference>
<accession>A0A7I4Y0M6</accession>
<evidence type="ECO:0000256" key="1">
    <source>
        <dbReference type="SAM" id="SignalP"/>
    </source>
</evidence>
<evidence type="ECO:0000313" key="2">
    <source>
        <dbReference type="Proteomes" id="UP000025227"/>
    </source>
</evidence>
<keyword evidence="1" id="KW-0732">Signal</keyword>
<reference evidence="3" key="1">
    <citation type="submission" date="2020-12" db="UniProtKB">
        <authorList>
            <consortium name="WormBaseParasite"/>
        </authorList>
    </citation>
    <scope>IDENTIFICATION</scope>
    <source>
        <strain evidence="3">MHco3</strain>
    </source>
</reference>
<dbReference type="WBParaSite" id="HCON_00032429-00001">
    <property type="protein sequence ID" value="HCON_00032429-00001"/>
    <property type="gene ID" value="HCON_00032429"/>
</dbReference>
<keyword evidence="2" id="KW-1185">Reference proteome</keyword>
<evidence type="ECO:0000313" key="3">
    <source>
        <dbReference type="WBParaSite" id="HCON_00032429-00001"/>
    </source>
</evidence>
<feature type="chain" id="PRO_5029828694" evidence="1">
    <location>
        <begin position="20"/>
        <end position="71"/>
    </location>
</feature>
<protein>
    <submittedName>
        <fullName evidence="3">Uncharacterized protein</fullName>
    </submittedName>
</protein>
<organism evidence="2 3">
    <name type="scientific">Haemonchus contortus</name>
    <name type="common">Barber pole worm</name>
    <dbReference type="NCBI Taxonomy" id="6289"/>
    <lineage>
        <taxon>Eukaryota</taxon>
        <taxon>Metazoa</taxon>
        <taxon>Ecdysozoa</taxon>
        <taxon>Nematoda</taxon>
        <taxon>Chromadorea</taxon>
        <taxon>Rhabditida</taxon>
        <taxon>Rhabditina</taxon>
        <taxon>Rhabditomorpha</taxon>
        <taxon>Strongyloidea</taxon>
        <taxon>Trichostrongylidae</taxon>
        <taxon>Haemonchus</taxon>
    </lineage>
</organism>
<dbReference type="OMA" id="RARCFFN"/>
<feature type="signal peptide" evidence="1">
    <location>
        <begin position="1"/>
        <end position="19"/>
    </location>
</feature>
<dbReference type="OrthoDB" id="5771442at2759"/>
<dbReference type="AlphaFoldDB" id="A0A7I4Y0M6"/>
<proteinExistence type="predicted"/>